<dbReference type="EMBL" id="HG739130">
    <property type="protein sequence ID" value="CDP10702.1"/>
    <property type="molecule type" value="Genomic_DNA"/>
</dbReference>
<gene>
    <name evidence="2" type="ORF">GSCOC_T00031501001</name>
</gene>
<dbReference type="OMA" id="IFYLERV"/>
<keyword evidence="3" id="KW-1185">Reference proteome</keyword>
<dbReference type="InterPro" id="IPR036259">
    <property type="entry name" value="MFS_trans_sf"/>
</dbReference>
<reference evidence="3" key="1">
    <citation type="journal article" date="2014" name="Science">
        <title>The coffee genome provides insight into the convergent evolution of caffeine biosynthesis.</title>
        <authorList>
            <person name="Denoeud F."/>
            <person name="Carretero-Paulet L."/>
            <person name="Dereeper A."/>
            <person name="Droc G."/>
            <person name="Guyot R."/>
            <person name="Pietrella M."/>
            <person name="Zheng C."/>
            <person name="Alberti A."/>
            <person name="Anthony F."/>
            <person name="Aprea G."/>
            <person name="Aury J.M."/>
            <person name="Bento P."/>
            <person name="Bernard M."/>
            <person name="Bocs S."/>
            <person name="Campa C."/>
            <person name="Cenci A."/>
            <person name="Combes M.C."/>
            <person name="Crouzillat D."/>
            <person name="Da Silva C."/>
            <person name="Daddiego L."/>
            <person name="De Bellis F."/>
            <person name="Dussert S."/>
            <person name="Garsmeur O."/>
            <person name="Gayraud T."/>
            <person name="Guignon V."/>
            <person name="Jahn K."/>
            <person name="Jamilloux V."/>
            <person name="Joet T."/>
            <person name="Labadie K."/>
            <person name="Lan T."/>
            <person name="Leclercq J."/>
            <person name="Lepelley M."/>
            <person name="Leroy T."/>
            <person name="Li L.T."/>
            <person name="Librado P."/>
            <person name="Lopez L."/>
            <person name="Munoz A."/>
            <person name="Noel B."/>
            <person name="Pallavicini A."/>
            <person name="Perrotta G."/>
            <person name="Poncet V."/>
            <person name="Pot D."/>
            <person name="Priyono X."/>
            <person name="Rigoreau M."/>
            <person name="Rouard M."/>
            <person name="Rozas J."/>
            <person name="Tranchant-Dubreuil C."/>
            <person name="VanBuren R."/>
            <person name="Zhang Q."/>
            <person name="Andrade A.C."/>
            <person name="Argout X."/>
            <person name="Bertrand B."/>
            <person name="de Kochko A."/>
            <person name="Graziosi G."/>
            <person name="Henry R.J."/>
            <person name="Jayarama X."/>
            <person name="Ming R."/>
            <person name="Nagai C."/>
            <person name="Rounsley S."/>
            <person name="Sankoff D."/>
            <person name="Giuliano G."/>
            <person name="Albert V.A."/>
            <person name="Wincker P."/>
            <person name="Lashermes P."/>
        </authorList>
    </citation>
    <scope>NUCLEOTIDE SEQUENCE [LARGE SCALE GENOMIC DNA]</scope>
    <source>
        <strain evidence="3">cv. DH200-94</strain>
    </source>
</reference>
<evidence type="ECO:0000313" key="2">
    <source>
        <dbReference type="EMBL" id="CDP10702.1"/>
    </source>
</evidence>
<dbReference type="AlphaFoldDB" id="A0A068UR08"/>
<dbReference type="PhylomeDB" id="A0A068UR08"/>
<accession>A0A068UR08</accession>
<dbReference type="STRING" id="49390.A0A068UR08"/>
<organism evidence="2 3">
    <name type="scientific">Coffea canephora</name>
    <name type="common">Robusta coffee</name>
    <dbReference type="NCBI Taxonomy" id="49390"/>
    <lineage>
        <taxon>Eukaryota</taxon>
        <taxon>Viridiplantae</taxon>
        <taxon>Streptophyta</taxon>
        <taxon>Embryophyta</taxon>
        <taxon>Tracheophyta</taxon>
        <taxon>Spermatophyta</taxon>
        <taxon>Magnoliopsida</taxon>
        <taxon>eudicotyledons</taxon>
        <taxon>Gunneridae</taxon>
        <taxon>Pentapetalae</taxon>
        <taxon>asterids</taxon>
        <taxon>lamiids</taxon>
        <taxon>Gentianales</taxon>
        <taxon>Rubiaceae</taxon>
        <taxon>Ixoroideae</taxon>
        <taxon>Gardenieae complex</taxon>
        <taxon>Bertiereae - Coffeeae clade</taxon>
        <taxon>Coffeeae</taxon>
        <taxon>Coffea</taxon>
    </lineage>
</organism>
<proteinExistence type="inferred from homology"/>
<sequence>MAISTVNETTNPEAQTPLLHGDDAVDSNADYKHCAKGSRLGGWRSAGFVLGQNIFYLERVAFRGVESNFINYLTGPLGESMAIAAGNANLWTGLGALLPVFGALLADSFLGIYEQIS</sequence>
<dbReference type="Gene3D" id="1.20.1250.20">
    <property type="entry name" value="MFS general substrate transporter like domains"/>
    <property type="match status" value="1"/>
</dbReference>
<dbReference type="Gramene" id="CDP10702">
    <property type="protein sequence ID" value="CDP10702"/>
    <property type="gene ID" value="GSCOC_T00031501001"/>
</dbReference>
<evidence type="ECO:0000256" key="1">
    <source>
        <dbReference type="ARBA" id="ARBA00044504"/>
    </source>
</evidence>
<evidence type="ECO:0000313" key="3">
    <source>
        <dbReference type="Proteomes" id="UP000295252"/>
    </source>
</evidence>
<dbReference type="Proteomes" id="UP000295252">
    <property type="component" value="Chromosome II"/>
</dbReference>
<comment type="similarity">
    <text evidence="1">Belongs to the major facilitator superfamily. Phosphate:H(+) symporter (TC 2.A.1.9) family.</text>
</comment>
<protein>
    <submittedName>
        <fullName evidence="2">Uncharacterized protein</fullName>
    </submittedName>
</protein>
<name>A0A068UR08_COFCA</name>
<dbReference type="InParanoid" id="A0A068UR08"/>